<evidence type="ECO:0000313" key="5">
    <source>
        <dbReference type="Proteomes" id="UP000054516"/>
    </source>
</evidence>
<sequence length="112" mass="11890">MIILHLLGALVLGTPIVLPDHPALPRGSVIMREGPISADEGQNTTTVENGAQDPSEPAPDPVFTTVTIVGLVIGIFLILGAVVLLIWCGRRDRFPGAKRKERGDKGAHRPSP</sequence>
<name>A0A1S8AAQ7_ROSNE</name>
<keyword evidence="2" id="KW-1133">Transmembrane helix</keyword>
<keyword evidence="2" id="KW-0812">Transmembrane</keyword>
<proteinExistence type="predicted"/>
<dbReference type="EMBL" id="DF977522">
    <property type="protein sequence ID" value="GAW27157.1"/>
    <property type="molecule type" value="Genomic_DNA"/>
</dbReference>
<evidence type="ECO:0000256" key="1">
    <source>
        <dbReference type="SAM" id="MobiDB-lite"/>
    </source>
</evidence>
<feature type="signal peptide" evidence="3">
    <location>
        <begin position="1"/>
        <end position="19"/>
    </location>
</feature>
<feature type="transmembrane region" description="Helical" evidence="2">
    <location>
        <begin position="62"/>
        <end position="89"/>
    </location>
</feature>
<organism evidence="4">
    <name type="scientific">Rosellinia necatrix</name>
    <name type="common">White root-rot fungus</name>
    <dbReference type="NCBI Taxonomy" id="77044"/>
    <lineage>
        <taxon>Eukaryota</taxon>
        <taxon>Fungi</taxon>
        <taxon>Dikarya</taxon>
        <taxon>Ascomycota</taxon>
        <taxon>Pezizomycotina</taxon>
        <taxon>Sordariomycetes</taxon>
        <taxon>Xylariomycetidae</taxon>
        <taxon>Xylariales</taxon>
        <taxon>Xylariaceae</taxon>
        <taxon>Rosellinia</taxon>
    </lineage>
</organism>
<keyword evidence="5" id="KW-1185">Reference proteome</keyword>
<evidence type="ECO:0000256" key="2">
    <source>
        <dbReference type="SAM" id="Phobius"/>
    </source>
</evidence>
<evidence type="ECO:0000256" key="3">
    <source>
        <dbReference type="SAM" id="SignalP"/>
    </source>
</evidence>
<dbReference type="AlphaFoldDB" id="A0A1S8AAQ7"/>
<dbReference type="Proteomes" id="UP000054516">
    <property type="component" value="Unassembled WGS sequence"/>
</dbReference>
<feature type="region of interest" description="Disordered" evidence="1">
    <location>
        <begin position="34"/>
        <end position="59"/>
    </location>
</feature>
<evidence type="ECO:0000313" key="4">
    <source>
        <dbReference type="EMBL" id="GAW27157.1"/>
    </source>
</evidence>
<keyword evidence="2" id="KW-0472">Membrane</keyword>
<feature type="compositionally biased region" description="Polar residues" evidence="1">
    <location>
        <begin position="40"/>
        <end position="49"/>
    </location>
</feature>
<feature type="chain" id="PRO_5012390808" evidence="3">
    <location>
        <begin position="20"/>
        <end position="112"/>
    </location>
</feature>
<gene>
    <name evidence="4" type="ORF">SAMD00023353_7700350</name>
</gene>
<keyword evidence="3" id="KW-0732">Signal</keyword>
<accession>A0A1S8AAQ7</accession>
<reference evidence="4" key="1">
    <citation type="submission" date="2016-03" db="EMBL/GenBank/DDBJ databases">
        <title>Draft genome sequence of Rosellinia necatrix.</title>
        <authorList>
            <person name="Kanematsu S."/>
        </authorList>
    </citation>
    <scope>NUCLEOTIDE SEQUENCE [LARGE SCALE GENOMIC DNA]</scope>
    <source>
        <strain evidence="4">W97</strain>
    </source>
</reference>
<protein>
    <submittedName>
        <fullName evidence="4">Uncharacterized protein</fullName>
    </submittedName>
</protein>